<organism evidence="2 3">
    <name type="scientific">Gigaspora margarita</name>
    <dbReference type="NCBI Taxonomy" id="4874"/>
    <lineage>
        <taxon>Eukaryota</taxon>
        <taxon>Fungi</taxon>
        <taxon>Fungi incertae sedis</taxon>
        <taxon>Mucoromycota</taxon>
        <taxon>Glomeromycotina</taxon>
        <taxon>Glomeromycetes</taxon>
        <taxon>Diversisporales</taxon>
        <taxon>Gigasporaceae</taxon>
        <taxon>Gigaspora</taxon>
    </lineage>
</organism>
<evidence type="ECO:0000313" key="3">
    <source>
        <dbReference type="Proteomes" id="UP000439903"/>
    </source>
</evidence>
<dbReference type="PANTHER" id="PTHR47163:SF2">
    <property type="entry name" value="SI:DKEY-17M8.2"/>
    <property type="match status" value="1"/>
</dbReference>
<dbReference type="InterPro" id="IPR053164">
    <property type="entry name" value="IS1016-like_transposase"/>
</dbReference>
<gene>
    <name evidence="2" type="ORF">F8M41_013696</name>
</gene>
<dbReference type="Proteomes" id="UP000439903">
    <property type="component" value="Unassembled WGS sequence"/>
</dbReference>
<evidence type="ECO:0000313" key="2">
    <source>
        <dbReference type="EMBL" id="KAF0365727.1"/>
    </source>
</evidence>
<dbReference type="PANTHER" id="PTHR47163">
    <property type="entry name" value="DDE_TNP_IS1595 DOMAIN-CONTAINING PROTEIN"/>
    <property type="match status" value="1"/>
</dbReference>
<comment type="caution">
    <text evidence="2">The sequence shown here is derived from an EMBL/GenBank/DDBJ whole genome shotgun (WGS) entry which is preliminary data.</text>
</comment>
<dbReference type="OrthoDB" id="5598606at2759"/>
<protein>
    <submittedName>
        <fullName evidence="2">Transposase, ISXO2-like domain-containing protein</fullName>
    </submittedName>
</protein>
<keyword evidence="3" id="KW-1185">Reference proteome</keyword>
<sequence length="149" mass="17570">MMTTFLSITIIKFVNLFRDLAIFKLTSKDHIIEGKNIICKIDESEVERTKEKKCFFVLTKDREASTLRKIIKQYVRPRSIVHTDHWKGYSHLDQLNIIYHRVNHSKNRIQQGTGVHTNSVEGLWNGVKLNISTRNCSKQLLEKHLYEFI</sequence>
<accession>A0A8H3WWQ0</accession>
<feature type="domain" description="ISXO2-like transposase" evidence="1">
    <location>
        <begin position="24"/>
        <end position="148"/>
    </location>
</feature>
<evidence type="ECO:0000259" key="1">
    <source>
        <dbReference type="SMART" id="SM01126"/>
    </source>
</evidence>
<dbReference type="AlphaFoldDB" id="A0A8H3WWQ0"/>
<dbReference type="EMBL" id="WTPW01002790">
    <property type="protein sequence ID" value="KAF0365727.1"/>
    <property type="molecule type" value="Genomic_DNA"/>
</dbReference>
<name>A0A8H3WWQ0_GIGMA</name>
<dbReference type="Pfam" id="PF12762">
    <property type="entry name" value="DDE_Tnp_IS1595"/>
    <property type="match status" value="1"/>
</dbReference>
<dbReference type="InterPro" id="IPR024445">
    <property type="entry name" value="Tnp_ISXO2-like"/>
</dbReference>
<dbReference type="SMART" id="SM01126">
    <property type="entry name" value="DDE_Tnp_IS1595"/>
    <property type="match status" value="1"/>
</dbReference>
<reference evidence="2 3" key="1">
    <citation type="journal article" date="2019" name="Environ. Microbiol.">
        <title>At the nexus of three kingdoms: the genome of the mycorrhizal fungus Gigaspora margarita provides insights into plant, endobacterial and fungal interactions.</title>
        <authorList>
            <person name="Venice F."/>
            <person name="Ghignone S."/>
            <person name="Salvioli di Fossalunga A."/>
            <person name="Amselem J."/>
            <person name="Novero M."/>
            <person name="Xianan X."/>
            <person name="Sedzielewska Toro K."/>
            <person name="Morin E."/>
            <person name="Lipzen A."/>
            <person name="Grigoriev I.V."/>
            <person name="Henrissat B."/>
            <person name="Martin F.M."/>
            <person name="Bonfante P."/>
        </authorList>
    </citation>
    <scope>NUCLEOTIDE SEQUENCE [LARGE SCALE GENOMIC DNA]</scope>
    <source>
        <strain evidence="2 3">BEG34</strain>
    </source>
</reference>
<proteinExistence type="predicted"/>